<dbReference type="STRING" id="671072.PL9214500564"/>
<feature type="domain" description="Chorismate-utilising enzyme C-terminal" evidence="16">
    <location>
        <begin position="247"/>
        <end position="510"/>
    </location>
</feature>
<keyword evidence="12 15" id="KW-0456">Lyase</keyword>
<reference evidence="19" key="1">
    <citation type="submission" date="2015-10" db="EMBL/GenBank/DDBJ databases">
        <authorList>
            <person name="Regsiter A."/>
            <person name="william w."/>
        </authorList>
    </citation>
    <scope>NUCLEOTIDE SEQUENCE [LARGE SCALE GENOMIC DNA]</scope>
</reference>
<dbReference type="GO" id="GO:0046872">
    <property type="term" value="F:metal ion binding"/>
    <property type="evidence" value="ECO:0007669"/>
    <property type="project" value="UniProtKB-KW"/>
</dbReference>
<comment type="subunit">
    <text evidence="4 15">Heterotetramer consisting of two non-identical subunits: a beta subunit (TrpG) and a large alpha subunit (TrpE).</text>
</comment>
<evidence type="ECO:0000256" key="13">
    <source>
        <dbReference type="ARBA" id="ARBA00025634"/>
    </source>
</evidence>
<dbReference type="GO" id="GO:0004049">
    <property type="term" value="F:anthranilate synthase activity"/>
    <property type="evidence" value="ECO:0007669"/>
    <property type="project" value="UniProtKB-EC"/>
</dbReference>
<dbReference type="UniPathway" id="UPA00035">
    <property type="reaction ID" value="UER00040"/>
</dbReference>
<gene>
    <name evidence="15 18" type="primary">trpE</name>
    <name evidence="18" type="ORF">PL9214500564</name>
</gene>
<dbReference type="InterPro" id="IPR006805">
    <property type="entry name" value="Anth_synth_I_N"/>
</dbReference>
<evidence type="ECO:0000256" key="12">
    <source>
        <dbReference type="ARBA" id="ARBA00023239"/>
    </source>
</evidence>
<accession>A0A1J1LL75</accession>
<evidence type="ECO:0000256" key="7">
    <source>
        <dbReference type="ARBA" id="ARBA00022605"/>
    </source>
</evidence>
<dbReference type="NCBIfam" id="TIGR00564">
    <property type="entry name" value="trpE_most"/>
    <property type="match status" value="1"/>
</dbReference>
<evidence type="ECO:0000313" key="18">
    <source>
        <dbReference type="EMBL" id="CUR33317.1"/>
    </source>
</evidence>
<evidence type="ECO:0000256" key="10">
    <source>
        <dbReference type="ARBA" id="ARBA00022842"/>
    </source>
</evidence>
<evidence type="ECO:0000256" key="4">
    <source>
        <dbReference type="ARBA" id="ARBA00011575"/>
    </source>
</evidence>
<evidence type="ECO:0000256" key="14">
    <source>
        <dbReference type="ARBA" id="ARBA00047683"/>
    </source>
</evidence>
<evidence type="ECO:0000256" key="9">
    <source>
        <dbReference type="ARBA" id="ARBA00022822"/>
    </source>
</evidence>
<dbReference type="Pfam" id="PF00425">
    <property type="entry name" value="Chorismate_bind"/>
    <property type="match status" value="1"/>
</dbReference>
<dbReference type="Proteomes" id="UP000184315">
    <property type="component" value="Unassembled WGS sequence"/>
</dbReference>
<keyword evidence="9 15" id="KW-0822">Tryptophan biosynthesis</keyword>
<evidence type="ECO:0000256" key="15">
    <source>
        <dbReference type="RuleBase" id="RU364045"/>
    </source>
</evidence>
<proteinExistence type="inferred from homology"/>
<evidence type="ECO:0000259" key="16">
    <source>
        <dbReference type="Pfam" id="PF00425"/>
    </source>
</evidence>
<keyword evidence="19" id="KW-1185">Reference proteome</keyword>
<dbReference type="InterPro" id="IPR019999">
    <property type="entry name" value="Anth_synth_I-like"/>
</dbReference>
<dbReference type="Gene3D" id="3.60.120.10">
    <property type="entry name" value="Anthranilate synthase"/>
    <property type="match status" value="1"/>
</dbReference>
<dbReference type="InterPro" id="IPR005801">
    <property type="entry name" value="ADC_synthase"/>
</dbReference>
<dbReference type="InterPro" id="IPR015890">
    <property type="entry name" value="Chorismate_C"/>
</dbReference>
<sequence length="523" mass="59175">MVYSHLHPFIFYCSLLVAMIFPDFSQFAQRASTGNFIPVYQEWVADLDTPVSAWYRVCADQPYNFLLESVEGGEKIGRYSFLGCDPVWILEAKGDRTVQKWRDGTIQEFTGDPFNALEVCLEPYHPVKLPQLPPGIGGLFGFWGYELMQWIESRVPVYSPNADDLPDGLWMQVDQLLIFDQVKRKIWAIAYADTRNTDLETAYQQACDRVQQLVTKLQSPLSPENTLLEWTPPDQQPPLTYRSNVSQEQFCTNVEKGKQYIKAGDIFQVVLSQRLTTEYSGDPFSLYRSLRLINPSPYMAYFNFGDWQLIGSSPEVMVKAEKNPEGKLITTVRPIAGTRRRGQTPQEDQALGKDLLQDPKEVAEHIMLVDLGRNDLGRVCRMGTVKVDELMVIERYSHVMHIVSNVIGELAETKTAWDLLKACFPAGTVSGAPKIRAMEIIHELEGCRRGPYSGVYGYYDFEGQLNSAITIRTMIVENQGQNQHQVSVQAGAGIVADSQPQKEYEETLNKARGLLEAIRCLKG</sequence>
<comment type="function">
    <text evidence="13 15">Part of a heterotetrameric complex that catalyzes the two-step biosynthesis of anthranilate, an intermediate in the biosynthesis of L-tryptophan. In the first step, the glutamine-binding beta subunit (TrpG) of anthranilate synthase (AS) provides the glutamine amidotransferase activity which generates ammonia as a substrate that, along with chorismate, is used in the second step, catalyzed by the large alpha subunit of AS (TrpE) to produce anthranilate. In the absence of TrpG, TrpE can synthesize anthranilate directly from chorismate and high concentrations of ammonia.</text>
</comment>
<evidence type="ECO:0000256" key="8">
    <source>
        <dbReference type="ARBA" id="ARBA00022723"/>
    </source>
</evidence>
<dbReference type="PANTHER" id="PTHR11236">
    <property type="entry name" value="AMINOBENZOATE/ANTHRANILATE SYNTHASE"/>
    <property type="match status" value="1"/>
</dbReference>
<evidence type="ECO:0000256" key="6">
    <source>
        <dbReference type="ARBA" id="ARBA00020653"/>
    </source>
</evidence>
<feature type="domain" description="Anthranilate synthase component I N-terminal" evidence="17">
    <location>
        <begin position="46"/>
        <end position="186"/>
    </location>
</feature>
<comment type="catalytic activity">
    <reaction evidence="14 15">
        <text>chorismate + L-glutamine = anthranilate + pyruvate + L-glutamate + H(+)</text>
        <dbReference type="Rhea" id="RHEA:21732"/>
        <dbReference type="ChEBI" id="CHEBI:15361"/>
        <dbReference type="ChEBI" id="CHEBI:15378"/>
        <dbReference type="ChEBI" id="CHEBI:16567"/>
        <dbReference type="ChEBI" id="CHEBI:29748"/>
        <dbReference type="ChEBI" id="CHEBI:29985"/>
        <dbReference type="ChEBI" id="CHEBI:58359"/>
        <dbReference type="EC" id="4.1.3.27"/>
    </reaction>
</comment>
<keyword evidence="10 15" id="KW-0460">Magnesium</keyword>
<comment type="cofactor">
    <cofactor evidence="1 15">
        <name>Mg(2+)</name>
        <dbReference type="ChEBI" id="CHEBI:18420"/>
    </cofactor>
</comment>
<comment type="similarity">
    <text evidence="3 15">Belongs to the anthranilate synthase component I family.</text>
</comment>
<evidence type="ECO:0000256" key="1">
    <source>
        <dbReference type="ARBA" id="ARBA00001946"/>
    </source>
</evidence>
<evidence type="ECO:0000256" key="2">
    <source>
        <dbReference type="ARBA" id="ARBA00004873"/>
    </source>
</evidence>
<dbReference type="EC" id="4.1.3.27" evidence="5 15"/>
<keyword evidence="7 15" id="KW-0028">Amino-acid biosynthesis</keyword>
<protein>
    <recommendedName>
        <fullName evidence="6 15">Anthranilate synthase component 1</fullName>
        <ecNumber evidence="5 15">4.1.3.27</ecNumber>
    </recommendedName>
</protein>
<comment type="pathway">
    <text evidence="2 15">Amino-acid biosynthesis; L-tryptophan biosynthesis; L-tryptophan from chorismate: step 1/5.</text>
</comment>
<dbReference type="EMBL" id="CZDF01000156">
    <property type="protein sequence ID" value="CUR33317.1"/>
    <property type="molecule type" value="Genomic_DNA"/>
</dbReference>
<dbReference type="Pfam" id="PF04715">
    <property type="entry name" value="Anth_synt_I_N"/>
    <property type="match status" value="1"/>
</dbReference>
<dbReference type="InterPro" id="IPR005256">
    <property type="entry name" value="Anth_synth_I_PabB"/>
</dbReference>
<evidence type="ECO:0000313" key="19">
    <source>
        <dbReference type="Proteomes" id="UP000184315"/>
    </source>
</evidence>
<dbReference type="GO" id="GO:0000162">
    <property type="term" value="P:L-tryptophan biosynthetic process"/>
    <property type="evidence" value="ECO:0007669"/>
    <property type="project" value="UniProtKB-UniPathway"/>
</dbReference>
<evidence type="ECO:0000256" key="5">
    <source>
        <dbReference type="ARBA" id="ARBA00012266"/>
    </source>
</evidence>
<organism evidence="18 19">
    <name type="scientific">Planktothrix tepida PCC 9214</name>
    <dbReference type="NCBI Taxonomy" id="671072"/>
    <lineage>
        <taxon>Bacteria</taxon>
        <taxon>Bacillati</taxon>
        <taxon>Cyanobacteriota</taxon>
        <taxon>Cyanophyceae</taxon>
        <taxon>Oscillatoriophycideae</taxon>
        <taxon>Oscillatoriales</taxon>
        <taxon>Microcoleaceae</taxon>
        <taxon>Planktothrix</taxon>
    </lineage>
</organism>
<dbReference type="AlphaFoldDB" id="A0A1J1LL75"/>
<keyword evidence="8 15" id="KW-0479">Metal-binding</keyword>
<evidence type="ECO:0000256" key="11">
    <source>
        <dbReference type="ARBA" id="ARBA00023141"/>
    </source>
</evidence>
<dbReference type="SUPFAM" id="SSF56322">
    <property type="entry name" value="ADC synthase"/>
    <property type="match status" value="1"/>
</dbReference>
<dbReference type="PANTHER" id="PTHR11236:SF48">
    <property type="entry name" value="ISOCHORISMATE SYNTHASE MENF"/>
    <property type="match status" value="1"/>
</dbReference>
<evidence type="ECO:0000256" key="3">
    <source>
        <dbReference type="ARBA" id="ARBA00009562"/>
    </source>
</evidence>
<evidence type="ECO:0000259" key="17">
    <source>
        <dbReference type="Pfam" id="PF04715"/>
    </source>
</evidence>
<keyword evidence="11 15" id="KW-0057">Aromatic amino acid biosynthesis</keyword>
<dbReference type="PRINTS" id="PR00095">
    <property type="entry name" value="ANTSNTHASEI"/>
</dbReference>
<name>A0A1J1LL75_9CYAN</name>